<dbReference type="Proteomes" id="UP001454036">
    <property type="component" value="Unassembled WGS sequence"/>
</dbReference>
<comment type="caution">
    <text evidence="2">The sequence shown here is derived from an EMBL/GenBank/DDBJ whole genome shotgun (WGS) entry which is preliminary data.</text>
</comment>
<gene>
    <name evidence="2" type="ORF">LIER_25189</name>
</gene>
<keyword evidence="3" id="KW-1185">Reference proteome</keyword>
<proteinExistence type="predicted"/>
<protein>
    <submittedName>
        <fullName evidence="2">Uncharacterized protein</fullName>
    </submittedName>
</protein>
<evidence type="ECO:0000313" key="3">
    <source>
        <dbReference type="Proteomes" id="UP001454036"/>
    </source>
</evidence>
<accession>A0AAV3R7J3</accession>
<evidence type="ECO:0000313" key="2">
    <source>
        <dbReference type="EMBL" id="GAA0171065.1"/>
    </source>
</evidence>
<sequence length="182" mass="19642">MREVVDVSSSAGESERTKLVDTGESPECFATKVAESSPPTPPFISLAQEADNILRAGASSFWSQICIRMEAKSPDMVLKEEAEVMSTFRVLARLGLEVVSDLHGKLQDFFRMAREAVSSSAVACQNEVFEISYELALLIMSSEDLALKCHSRRAGSGSSYTGGTCHRFVGSGLGAEVCYDSV</sequence>
<evidence type="ECO:0000256" key="1">
    <source>
        <dbReference type="SAM" id="MobiDB-lite"/>
    </source>
</evidence>
<reference evidence="2 3" key="1">
    <citation type="submission" date="2024-01" db="EMBL/GenBank/DDBJ databases">
        <title>The complete chloroplast genome sequence of Lithospermum erythrorhizon: insights into the phylogenetic relationship among Boraginaceae species and the maternal lineages of purple gromwells.</title>
        <authorList>
            <person name="Okada T."/>
            <person name="Watanabe K."/>
        </authorList>
    </citation>
    <scope>NUCLEOTIDE SEQUENCE [LARGE SCALE GENOMIC DNA]</scope>
</reference>
<name>A0AAV3R7J3_LITER</name>
<organism evidence="2 3">
    <name type="scientific">Lithospermum erythrorhizon</name>
    <name type="common">Purple gromwell</name>
    <name type="synonym">Lithospermum officinale var. erythrorhizon</name>
    <dbReference type="NCBI Taxonomy" id="34254"/>
    <lineage>
        <taxon>Eukaryota</taxon>
        <taxon>Viridiplantae</taxon>
        <taxon>Streptophyta</taxon>
        <taxon>Embryophyta</taxon>
        <taxon>Tracheophyta</taxon>
        <taxon>Spermatophyta</taxon>
        <taxon>Magnoliopsida</taxon>
        <taxon>eudicotyledons</taxon>
        <taxon>Gunneridae</taxon>
        <taxon>Pentapetalae</taxon>
        <taxon>asterids</taxon>
        <taxon>lamiids</taxon>
        <taxon>Boraginales</taxon>
        <taxon>Boraginaceae</taxon>
        <taxon>Boraginoideae</taxon>
        <taxon>Lithospermeae</taxon>
        <taxon>Lithospermum</taxon>
    </lineage>
</organism>
<dbReference type="AlphaFoldDB" id="A0AAV3R7J3"/>
<feature type="region of interest" description="Disordered" evidence="1">
    <location>
        <begin position="1"/>
        <end position="22"/>
    </location>
</feature>
<dbReference type="EMBL" id="BAABME010007511">
    <property type="protein sequence ID" value="GAA0171065.1"/>
    <property type="molecule type" value="Genomic_DNA"/>
</dbReference>